<protein>
    <submittedName>
        <fullName evidence="1">Uncharacterized protein</fullName>
    </submittedName>
</protein>
<comment type="caution">
    <text evidence="1">The sequence shown here is derived from an EMBL/GenBank/DDBJ whole genome shotgun (WGS) entry which is preliminary data.</text>
</comment>
<gene>
    <name evidence="1" type="ORF">KC19_8G012900</name>
</gene>
<proteinExistence type="predicted"/>
<dbReference type="EMBL" id="CM026429">
    <property type="protein sequence ID" value="KAG0563217.1"/>
    <property type="molecule type" value="Genomic_DNA"/>
</dbReference>
<reference evidence="1" key="1">
    <citation type="submission" date="2020-06" db="EMBL/GenBank/DDBJ databases">
        <title>WGS assembly of Ceratodon purpureus strain R40.</title>
        <authorList>
            <person name="Carey S.B."/>
            <person name="Jenkins J."/>
            <person name="Shu S."/>
            <person name="Lovell J.T."/>
            <person name="Sreedasyam A."/>
            <person name="Maumus F."/>
            <person name="Tiley G.P."/>
            <person name="Fernandez-Pozo N."/>
            <person name="Barry K."/>
            <person name="Chen C."/>
            <person name="Wang M."/>
            <person name="Lipzen A."/>
            <person name="Daum C."/>
            <person name="Saski C.A."/>
            <person name="Payton A.C."/>
            <person name="Mcbreen J.C."/>
            <person name="Conrad R.E."/>
            <person name="Kollar L.M."/>
            <person name="Olsson S."/>
            <person name="Huttunen S."/>
            <person name="Landis J.B."/>
            <person name="Wickett N.J."/>
            <person name="Johnson M.G."/>
            <person name="Rensing S.A."/>
            <person name="Grimwood J."/>
            <person name="Schmutz J."/>
            <person name="Mcdaniel S.F."/>
        </authorList>
    </citation>
    <scope>NUCLEOTIDE SEQUENCE</scope>
    <source>
        <strain evidence="1">R40</strain>
    </source>
</reference>
<name>A0A8T0GXD6_CERPU</name>
<dbReference type="AlphaFoldDB" id="A0A8T0GXD6"/>
<keyword evidence="2" id="KW-1185">Reference proteome</keyword>
<sequence>MKLVAMCLTDLAVGKKGTKHLWCGAQSQTCELRDLIERPSRNSLLVCPGDAADLSTLVMAHCLYTATSLWHIFCKSNRQSPNLLTFARPNYLVMSDKIEVSGFLSFAACLRSLLMGHIAVPLALILK</sequence>
<evidence type="ECO:0000313" key="2">
    <source>
        <dbReference type="Proteomes" id="UP000822688"/>
    </source>
</evidence>
<dbReference type="Proteomes" id="UP000822688">
    <property type="component" value="Chromosome 8"/>
</dbReference>
<evidence type="ECO:0000313" key="1">
    <source>
        <dbReference type="EMBL" id="KAG0563217.1"/>
    </source>
</evidence>
<organism evidence="1 2">
    <name type="scientific">Ceratodon purpureus</name>
    <name type="common">Fire moss</name>
    <name type="synonym">Dicranum purpureum</name>
    <dbReference type="NCBI Taxonomy" id="3225"/>
    <lineage>
        <taxon>Eukaryota</taxon>
        <taxon>Viridiplantae</taxon>
        <taxon>Streptophyta</taxon>
        <taxon>Embryophyta</taxon>
        <taxon>Bryophyta</taxon>
        <taxon>Bryophytina</taxon>
        <taxon>Bryopsida</taxon>
        <taxon>Dicranidae</taxon>
        <taxon>Pseudoditrichales</taxon>
        <taxon>Ditrichaceae</taxon>
        <taxon>Ceratodon</taxon>
    </lineage>
</organism>
<accession>A0A8T0GXD6</accession>